<proteinExistence type="predicted"/>
<dbReference type="PANTHER" id="PTHR39550">
    <property type="entry name" value="SLL0658 PROTEIN"/>
    <property type="match status" value="1"/>
</dbReference>
<reference evidence="1 2" key="1">
    <citation type="submission" date="2017-03" db="EMBL/GenBank/DDBJ databases">
        <title>Complete genome sequence of Candidatus 'Thiodictyon syntrophicum' sp. nov. strain Cad16T, a photolithoautotroph purple sulfur bacterium isolated from an alpine meromictic lake.</title>
        <authorList>
            <person name="Luedin S.M."/>
            <person name="Pothier J.F."/>
            <person name="Danza F."/>
            <person name="Storelli N."/>
            <person name="Wittwer M."/>
            <person name="Tonolla M."/>
        </authorList>
    </citation>
    <scope>NUCLEOTIDE SEQUENCE [LARGE SCALE GENOMIC DNA]</scope>
    <source>
        <strain evidence="1 2">Cad16T</strain>
    </source>
</reference>
<organism evidence="1 2">
    <name type="scientific">Candidatus Thiodictyon syntrophicum</name>
    <dbReference type="NCBI Taxonomy" id="1166950"/>
    <lineage>
        <taxon>Bacteria</taxon>
        <taxon>Pseudomonadati</taxon>
        <taxon>Pseudomonadota</taxon>
        <taxon>Gammaproteobacteria</taxon>
        <taxon>Chromatiales</taxon>
        <taxon>Chromatiaceae</taxon>
        <taxon>Thiodictyon</taxon>
    </lineage>
</organism>
<dbReference type="Pfam" id="PF11848">
    <property type="entry name" value="DUF3368"/>
    <property type="match status" value="1"/>
</dbReference>
<dbReference type="InterPro" id="IPR021799">
    <property type="entry name" value="PIN-like_prokaryotic"/>
</dbReference>
<evidence type="ECO:0008006" key="3">
    <source>
        <dbReference type="Google" id="ProtNLM"/>
    </source>
</evidence>
<gene>
    <name evidence="1" type="ORF">THSYN_20280</name>
</gene>
<dbReference type="OrthoDB" id="5768684at2"/>
<dbReference type="EMBL" id="CP020370">
    <property type="protein sequence ID" value="AUB83049.1"/>
    <property type="molecule type" value="Genomic_DNA"/>
</dbReference>
<sequence length="170" mass="18543">MDAIVSDTTALIVLAGRQRLDLLGACFERVLLPRAVYREWLAGDASVENTVAHLSFLEVVAVEDFPLLGELRTLLDAGEAEALALARARGLPLLVDEKKARTIARMMKIPILGLVGVLLLAVERGILEPQVASALLQESIDHGFRLSERLHQVFLSRLALSADPQMNNKA</sequence>
<dbReference type="Proteomes" id="UP000232638">
    <property type="component" value="Chromosome"/>
</dbReference>
<evidence type="ECO:0000313" key="1">
    <source>
        <dbReference type="EMBL" id="AUB83049.1"/>
    </source>
</evidence>
<dbReference type="PANTHER" id="PTHR39550:SF1">
    <property type="entry name" value="SLL0658 PROTEIN"/>
    <property type="match status" value="1"/>
</dbReference>
<dbReference type="KEGG" id="tsy:THSYN_20280"/>
<name>A0A2K8UC94_9GAMM</name>
<evidence type="ECO:0000313" key="2">
    <source>
        <dbReference type="Proteomes" id="UP000232638"/>
    </source>
</evidence>
<protein>
    <recommendedName>
        <fullName evidence="3">Nucleic acid-binding protein</fullName>
    </recommendedName>
</protein>
<dbReference type="AlphaFoldDB" id="A0A2K8UC94"/>
<dbReference type="RefSeq" id="WP_100920749.1">
    <property type="nucleotide sequence ID" value="NZ_CP020370.1"/>
</dbReference>
<accession>A0A2K8UC94</accession>
<keyword evidence="2" id="KW-1185">Reference proteome</keyword>